<organism evidence="3 4">
    <name type="scientific">Fusarium heterosporum</name>
    <dbReference type="NCBI Taxonomy" id="42747"/>
    <lineage>
        <taxon>Eukaryota</taxon>
        <taxon>Fungi</taxon>
        <taxon>Dikarya</taxon>
        <taxon>Ascomycota</taxon>
        <taxon>Pezizomycotina</taxon>
        <taxon>Sordariomycetes</taxon>
        <taxon>Hypocreomycetidae</taxon>
        <taxon>Hypocreales</taxon>
        <taxon>Nectriaceae</taxon>
        <taxon>Fusarium</taxon>
        <taxon>Fusarium heterosporum species complex</taxon>
    </lineage>
</organism>
<name>A0A8H5TMR9_FUSHE</name>
<feature type="compositionally biased region" description="Acidic residues" evidence="1">
    <location>
        <begin position="898"/>
        <end position="911"/>
    </location>
</feature>
<dbReference type="Proteomes" id="UP000567885">
    <property type="component" value="Unassembled WGS sequence"/>
</dbReference>
<evidence type="ECO:0000256" key="1">
    <source>
        <dbReference type="SAM" id="MobiDB-lite"/>
    </source>
</evidence>
<proteinExistence type="predicted"/>
<dbReference type="InterPro" id="IPR010730">
    <property type="entry name" value="HET"/>
</dbReference>
<accession>A0A8H5TMR9</accession>
<feature type="compositionally biased region" description="Basic and acidic residues" evidence="1">
    <location>
        <begin position="912"/>
        <end position="921"/>
    </location>
</feature>
<comment type="caution">
    <text evidence="3">The sequence shown here is derived from an EMBL/GenBank/DDBJ whole genome shotgun (WGS) entry which is preliminary data.</text>
</comment>
<feature type="compositionally biased region" description="Basic and acidic residues" evidence="1">
    <location>
        <begin position="858"/>
        <end position="871"/>
    </location>
</feature>
<dbReference type="AlphaFoldDB" id="A0A8H5TMR9"/>
<feature type="compositionally biased region" description="Basic and acidic residues" evidence="1">
    <location>
        <begin position="802"/>
        <end position="815"/>
    </location>
</feature>
<feature type="region of interest" description="Disordered" evidence="1">
    <location>
        <begin position="802"/>
        <end position="921"/>
    </location>
</feature>
<dbReference type="PANTHER" id="PTHR33112:SF16">
    <property type="entry name" value="HETEROKARYON INCOMPATIBILITY DOMAIN-CONTAINING PROTEIN"/>
    <property type="match status" value="1"/>
</dbReference>
<dbReference type="OrthoDB" id="5362512at2759"/>
<dbReference type="EMBL" id="JAAGWQ010000061">
    <property type="protein sequence ID" value="KAF5672282.1"/>
    <property type="molecule type" value="Genomic_DNA"/>
</dbReference>
<dbReference type="Pfam" id="PF06985">
    <property type="entry name" value="HET"/>
    <property type="match status" value="1"/>
</dbReference>
<reference evidence="3 4" key="1">
    <citation type="submission" date="2020-05" db="EMBL/GenBank/DDBJ databases">
        <title>Identification and distribution of gene clusters putatively required for synthesis of sphingolipid metabolism inhibitors in phylogenetically diverse species of the filamentous fungus Fusarium.</title>
        <authorList>
            <person name="Kim H.-S."/>
            <person name="Busman M."/>
            <person name="Brown D.W."/>
            <person name="Divon H."/>
            <person name="Uhlig S."/>
            <person name="Proctor R.H."/>
        </authorList>
    </citation>
    <scope>NUCLEOTIDE SEQUENCE [LARGE SCALE GENOMIC DNA]</scope>
    <source>
        <strain evidence="3 4">NRRL 20693</strain>
    </source>
</reference>
<evidence type="ECO:0000313" key="4">
    <source>
        <dbReference type="Proteomes" id="UP000567885"/>
    </source>
</evidence>
<protein>
    <submittedName>
        <fullName evidence="3">Heterokaryon incompatibility protein</fullName>
    </submittedName>
</protein>
<dbReference type="PANTHER" id="PTHR33112">
    <property type="entry name" value="DOMAIN PROTEIN, PUTATIVE-RELATED"/>
    <property type="match status" value="1"/>
</dbReference>
<evidence type="ECO:0000313" key="3">
    <source>
        <dbReference type="EMBL" id="KAF5672282.1"/>
    </source>
</evidence>
<sequence length="1014" mass="116022">MLKRFRESEHPIEFRLHDNSIGSVRGWGEPLVYAPDSPQRVRPGADMQLEYDWEATGDGPPQFRILTEVDDPKYAHDSISMRSAHQLCISCKDTFNYVCKYLENRKDGVRMKSNVIHMDNLASLPISAGLQRCFICKQIERKVQKMYPDLDSDQYSDYMIECCWSISGSLNEETKLWMVMYNTSMGKQPIYNYQHILRLGLWPKEHFDEYFDKKTKREEIVDLDQAMASCTINDTNDHADAKALALSWLERCMRNANGEHDVCNQGDKGYLPTRLLDVRCALEQGKVRLVCPINSPDAFPTGTEYASLSHCWGTWGSDENPKLLTANLPSRQSDGLDWKKLPKTFQDAFKIASWLNLDWLWIDSLCIIQDSDSDWQNEASMMDRVYMSAKINISADKGEDSRAGCFTERNEVDVTSLEFEAREIEKTWIVTTENTFAWMDSAPSLSRAWIHRERQLSKRIIHFTAKEMVWECCGLNKACFASETMPGGSPFDNIFNGETKFQIQLKDISDNRLSDEERLDKLHRLWNSTCQDLSDKSITYYGDFPIILSSLAREFHRLMPDDEYVAGLWRSTLAESLTWWLPGDKPRYLGYIAPSWSWLSAATPMQMYIPGHSQNKRALIETVAIDTQLDPSSSDPYGRLARGLSNGNAGIILSVVEEDQNGHDRLRLIGPDWNVEHGQTFRLTLDSPPIFPSDCRRRLVCLLLEETGSPNEYWRVGTLEDVSDSYSFKLRYQAAPDATIPEAGYLREDWIENPIGYTGQPLPGLVQDDSGSGDNNELDDIWDLLSEYVCKVRWPIIRNVKKEREREKDAEKACSEDSGASEGQEEEQHDGQSHSEASTTVNSSRESGDTQSTVNNETKAEADIAGEKMDDNANSAETIDNTSEREQVDPPNSKGDEASEEEEEEEEEEENEKDRKKDERYQDCMTLANVVYRTHENPSSGLTSWRAENDPNEAWRRSQYSVLFRSNTPAYGDEELSDLEEVLYQFDDVLDMWREKSGAAPWLQRLSVSEISLV</sequence>
<gene>
    <name evidence="3" type="ORF">FHETE_3780</name>
</gene>
<feature type="compositionally biased region" description="Polar residues" evidence="1">
    <location>
        <begin position="834"/>
        <end position="857"/>
    </location>
</feature>
<evidence type="ECO:0000259" key="2">
    <source>
        <dbReference type="Pfam" id="PF06985"/>
    </source>
</evidence>
<feature type="compositionally biased region" description="Polar residues" evidence="1">
    <location>
        <begin position="872"/>
        <end position="881"/>
    </location>
</feature>
<feature type="domain" description="Heterokaryon incompatibility" evidence="2">
    <location>
        <begin position="305"/>
        <end position="453"/>
    </location>
</feature>
<keyword evidence="4" id="KW-1185">Reference proteome</keyword>